<accession>A0A2A4FXY4</accession>
<evidence type="ECO:0000313" key="2">
    <source>
        <dbReference type="EMBL" id="PCE42606.1"/>
    </source>
</evidence>
<proteinExistence type="predicted"/>
<feature type="domain" description="ABC-three component systems C-terminal" evidence="1">
    <location>
        <begin position="206"/>
        <end position="336"/>
    </location>
</feature>
<keyword evidence="3" id="KW-1185">Reference proteome</keyword>
<dbReference type="KEGG" id="rdi:CMV14_06740"/>
<evidence type="ECO:0000313" key="3">
    <source>
        <dbReference type="Proteomes" id="UP000218934"/>
    </source>
</evidence>
<evidence type="ECO:0000259" key="1">
    <source>
        <dbReference type="Pfam" id="PF20282"/>
    </source>
</evidence>
<dbReference type="Pfam" id="PF20282">
    <property type="entry name" value="CTD6"/>
    <property type="match status" value="1"/>
</dbReference>
<name>A0A2A4FXY4_9SPHN</name>
<dbReference type="OrthoDB" id="3242664at2"/>
<dbReference type="EMBL" id="NWUF01000007">
    <property type="protein sequence ID" value="PCE42606.1"/>
    <property type="molecule type" value="Genomic_DNA"/>
</dbReference>
<dbReference type="AlphaFoldDB" id="A0A2A4FXY4"/>
<dbReference type="InterPro" id="IPR046914">
    <property type="entry name" value="ABC-3C_CTD6"/>
</dbReference>
<sequence>MAFNEDRLILNLTDSELEDLIKKWLAKVADTYVGFERPTASADMGRDAVGFLSARRYDGDWHNYQCKHLKVPLGKAEFVTELGKIFYYADQGEFTLPTKYIFICPNSAVRDVKKAIDRPSLIADFLINHWDAYCLNGISTTPCPLTPPLTTAIRAYAFENVELWKASELVEKPQMRAVLHEHLDIDPGEAPRVRIADVPQDVADEEFAYVTQLVAVFAAASGTGFATYSEVVANVMYGPQIVNARRRYLERQAFRRHFRDNLPVSQIDNVDEDVHDTVIDRYHSLGTAPPYERLTQIMEVASTAQVTGALGRHNRVTPSVKQGACHHFANVGRMPWA</sequence>
<comment type="caution">
    <text evidence="2">The sequence shown here is derived from an EMBL/GenBank/DDBJ whole genome shotgun (WGS) entry which is preliminary data.</text>
</comment>
<gene>
    <name evidence="2" type="ORF">COO09_09340</name>
</gene>
<dbReference type="RefSeq" id="WP_066960816.1">
    <property type="nucleotide sequence ID" value="NZ_CP023449.1"/>
</dbReference>
<organism evidence="2 3">
    <name type="scientific">Rhizorhabdus dicambivorans</name>
    <dbReference type="NCBI Taxonomy" id="1850238"/>
    <lineage>
        <taxon>Bacteria</taxon>
        <taxon>Pseudomonadati</taxon>
        <taxon>Pseudomonadota</taxon>
        <taxon>Alphaproteobacteria</taxon>
        <taxon>Sphingomonadales</taxon>
        <taxon>Sphingomonadaceae</taxon>
        <taxon>Rhizorhabdus</taxon>
    </lineage>
</organism>
<protein>
    <recommendedName>
        <fullName evidence="1">ABC-three component systems C-terminal domain-containing protein</fullName>
    </recommendedName>
</protein>
<dbReference type="Proteomes" id="UP000218934">
    <property type="component" value="Unassembled WGS sequence"/>
</dbReference>
<reference evidence="2 3" key="1">
    <citation type="submission" date="2017-09" db="EMBL/GenBank/DDBJ databases">
        <title>The Catabolism of 3,6-Dichlorosalicylic acid is Initiated by the Cytochrome P450 Monooxygenase DsmABC in Rhizorhabdus dicambivorans Ndbn-20.</title>
        <authorList>
            <person name="Na L."/>
        </authorList>
    </citation>
    <scope>NUCLEOTIDE SEQUENCE [LARGE SCALE GENOMIC DNA]</scope>
    <source>
        <strain evidence="2 3">Ndbn-20m</strain>
    </source>
</reference>